<dbReference type="EMBL" id="PDXF01000014">
    <property type="protein sequence ID" value="RYO03006.1"/>
    <property type="molecule type" value="Genomic_DNA"/>
</dbReference>
<evidence type="ECO:0000313" key="8">
    <source>
        <dbReference type="Proteomes" id="UP000293195"/>
    </source>
</evidence>
<comment type="caution">
    <text evidence="7">The sequence shown here is derived from an EMBL/GenBank/DDBJ whole genome shotgun (WGS) entry which is preliminary data.</text>
</comment>
<dbReference type="SUPFAM" id="SSF51905">
    <property type="entry name" value="FAD/NAD(P)-binding domain"/>
    <property type="match status" value="1"/>
</dbReference>
<evidence type="ECO:0000313" key="7">
    <source>
        <dbReference type="EMBL" id="RYO03006.1"/>
    </source>
</evidence>
<dbReference type="Pfam" id="PF01494">
    <property type="entry name" value="FAD_binding_3"/>
    <property type="match status" value="1"/>
</dbReference>
<proteinExistence type="predicted"/>
<evidence type="ECO:0000256" key="2">
    <source>
        <dbReference type="ARBA" id="ARBA00022630"/>
    </source>
</evidence>
<dbReference type="InterPro" id="IPR002938">
    <property type="entry name" value="FAD-bd"/>
</dbReference>
<sequence>MVFEHIAHGQQPLEYVKSTAYTRRPAYQTFNLEFIPSRFFPIVQPFVTAIHLLTMSTKSYPHVLVVGAGMSGLTLAHQLKTANISFSIFERDPTSDARTQGWALSLFGPALADLVESMPEEMGPVDQTSHLLPLDLPAQFVFYDITRPGMRAGVISDESGKIVRANRTRLRNWLLQGIDVKYGKQPARIEEADDKVTVHFSDGTSETGDFLVGAEGTRSMVRKHILHGQDIMKPLALGSLVGEVALSGDDFKRQLALAHSGYIVMNSTLGSDDQSAIFGALNKVSEDGNTGYYYFILLWVDKNAPNTTEENPNWTVGATKEQLAAFARGKTRAYPNHLRELVDKVPIEGYSSPGFQLQGVQMTAEQLPAGKVVVIGDAAHSMTPFRGEAGVCAFTDALKLGRTLARVRDTAATGDDLKQLVTEFRDDMLSRGKWAIEVSNPVLEDYGRVPDYKFGTFGKEAVPLPEEGVSVVAVQ</sequence>
<reference evidence="8" key="1">
    <citation type="journal article" date="2019" name="bioRxiv">
        <title>Genomics, evolutionary history and diagnostics of the Alternaria alternata species group including apple and Asian pear pathotypes.</title>
        <authorList>
            <person name="Armitage A.D."/>
            <person name="Cockerton H.M."/>
            <person name="Sreenivasaprasad S."/>
            <person name="Woodhall J.W."/>
            <person name="Lane C.R."/>
            <person name="Harrison R.J."/>
            <person name="Clarkson J.P."/>
        </authorList>
    </citation>
    <scope>NUCLEOTIDE SEQUENCE [LARGE SCALE GENOMIC DNA]</scope>
    <source>
        <strain evidence="8">FERA 635</strain>
    </source>
</reference>
<accession>A0ABY0GCR7</accession>
<evidence type="ECO:0000256" key="4">
    <source>
        <dbReference type="ARBA" id="ARBA00023002"/>
    </source>
</evidence>
<gene>
    <name evidence="7" type="ORF">AA0119_g5150</name>
</gene>
<evidence type="ECO:0000256" key="5">
    <source>
        <dbReference type="ARBA" id="ARBA00023033"/>
    </source>
</evidence>
<dbReference type="PANTHER" id="PTHR47178:SF6">
    <property type="entry name" value="FAD-BINDING DOMAIN-CONTAINING PROTEIN"/>
    <property type="match status" value="1"/>
</dbReference>
<evidence type="ECO:0000259" key="6">
    <source>
        <dbReference type="Pfam" id="PF01494"/>
    </source>
</evidence>
<evidence type="ECO:0000256" key="3">
    <source>
        <dbReference type="ARBA" id="ARBA00022827"/>
    </source>
</evidence>
<dbReference type="Pfam" id="PF13450">
    <property type="entry name" value="NAD_binding_8"/>
    <property type="match status" value="1"/>
</dbReference>
<keyword evidence="2" id="KW-0285">Flavoprotein</keyword>
<name>A0ABY0GCR7_9PLEO</name>
<dbReference type="PRINTS" id="PR00420">
    <property type="entry name" value="RNGMNOXGNASE"/>
</dbReference>
<keyword evidence="5" id="KW-0503">Monooxygenase</keyword>
<dbReference type="PANTHER" id="PTHR47178">
    <property type="entry name" value="MONOOXYGENASE, FAD-BINDING"/>
    <property type="match status" value="1"/>
</dbReference>
<keyword evidence="3" id="KW-0274">FAD</keyword>
<keyword evidence="8" id="KW-1185">Reference proteome</keyword>
<evidence type="ECO:0000256" key="1">
    <source>
        <dbReference type="ARBA" id="ARBA00001974"/>
    </source>
</evidence>
<comment type="cofactor">
    <cofactor evidence="1">
        <name>FAD</name>
        <dbReference type="ChEBI" id="CHEBI:57692"/>
    </cofactor>
</comment>
<dbReference type="Proteomes" id="UP000293195">
    <property type="component" value="Unassembled WGS sequence"/>
</dbReference>
<keyword evidence="4" id="KW-0560">Oxidoreductase</keyword>
<organism evidence="7 8">
    <name type="scientific">Alternaria tenuissima</name>
    <dbReference type="NCBI Taxonomy" id="119927"/>
    <lineage>
        <taxon>Eukaryota</taxon>
        <taxon>Fungi</taxon>
        <taxon>Dikarya</taxon>
        <taxon>Ascomycota</taxon>
        <taxon>Pezizomycotina</taxon>
        <taxon>Dothideomycetes</taxon>
        <taxon>Pleosporomycetidae</taxon>
        <taxon>Pleosporales</taxon>
        <taxon>Pleosporineae</taxon>
        <taxon>Pleosporaceae</taxon>
        <taxon>Alternaria</taxon>
        <taxon>Alternaria sect. Alternaria</taxon>
        <taxon>Alternaria alternata complex</taxon>
    </lineage>
</organism>
<protein>
    <recommendedName>
        <fullName evidence="6">FAD-binding domain-containing protein</fullName>
    </recommendedName>
</protein>
<dbReference type="Gene3D" id="3.50.50.60">
    <property type="entry name" value="FAD/NAD(P)-binding domain"/>
    <property type="match status" value="1"/>
</dbReference>
<dbReference type="InterPro" id="IPR036188">
    <property type="entry name" value="FAD/NAD-bd_sf"/>
</dbReference>
<feature type="domain" description="FAD-binding" evidence="6">
    <location>
        <begin position="176"/>
        <end position="417"/>
    </location>
</feature>